<name>A0AAV3ZM34_9GAST</name>
<evidence type="ECO:0000256" key="1">
    <source>
        <dbReference type="SAM" id="MobiDB-lite"/>
    </source>
</evidence>
<evidence type="ECO:0000313" key="3">
    <source>
        <dbReference type="EMBL" id="GFN95433.1"/>
    </source>
</evidence>
<keyword evidence="3" id="KW-0548">Nucleotidyltransferase</keyword>
<comment type="caution">
    <text evidence="3">The sequence shown here is derived from an EMBL/GenBank/DDBJ whole genome shotgun (WGS) entry which is preliminary data.</text>
</comment>
<dbReference type="EMBL" id="BLXT01002510">
    <property type="protein sequence ID" value="GFN95433.1"/>
    <property type="molecule type" value="Genomic_DNA"/>
</dbReference>
<dbReference type="Pfam" id="PF14529">
    <property type="entry name" value="Exo_endo_phos_2"/>
    <property type="match status" value="1"/>
</dbReference>
<protein>
    <submittedName>
        <fullName evidence="3">RNA-directed DNA polymerase from mobile element jockey</fullName>
    </submittedName>
</protein>
<dbReference type="Proteomes" id="UP000735302">
    <property type="component" value="Unassembled WGS sequence"/>
</dbReference>
<dbReference type="InterPro" id="IPR005135">
    <property type="entry name" value="Endo/exonuclease/phosphatase"/>
</dbReference>
<feature type="region of interest" description="Disordered" evidence="1">
    <location>
        <begin position="22"/>
        <end position="67"/>
    </location>
</feature>
<proteinExistence type="predicted"/>
<keyword evidence="3" id="KW-0808">Transferase</keyword>
<evidence type="ECO:0000313" key="4">
    <source>
        <dbReference type="Proteomes" id="UP000735302"/>
    </source>
</evidence>
<sequence>MVGIHKTISTRTFASAVKSQLRTKPAALPKDSGRIALSAPPKGKKAQKDSPAPSPQEAQGRKDTKPLGKHSIALRLWPWMSNFKEMKLLLNRSQSAVVALQECRLGKGQSPPRGFTLLLPRVSKLSLAQLFEQLPKPFLVLGDFNTHSPAWVDSRRDGRGRMLEEFTAENDFGL</sequence>
<keyword evidence="3" id="KW-0695">RNA-directed DNA polymerase</keyword>
<dbReference type="Gene3D" id="3.60.10.10">
    <property type="entry name" value="Endonuclease/exonuclease/phosphatase"/>
    <property type="match status" value="1"/>
</dbReference>
<organism evidence="3 4">
    <name type="scientific">Plakobranchus ocellatus</name>
    <dbReference type="NCBI Taxonomy" id="259542"/>
    <lineage>
        <taxon>Eukaryota</taxon>
        <taxon>Metazoa</taxon>
        <taxon>Spiralia</taxon>
        <taxon>Lophotrochozoa</taxon>
        <taxon>Mollusca</taxon>
        <taxon>Gastropoda</taxon>
        <taxon>Heterobranchia</taxon>
        <taxon>Euthyneura</taxon>
        <taxon>Panpulmonata</taxon>
        <taxon>Sacoglossa</taxon>
        <taxon>Placobranchoidea</taxon>
        <taxon>Plakobranchidae</taxon>
        <taxon>Plakobranchus</taxon>
    </lineage>
</organism>
<dbReference type="SUPFAM" id="SSF56219">
    <property type="entry name" value="DNase I-like"/>
    <property type="match status" value="1"/>
</dbReference>
<dbReference type="AlphaFoldDB" id="A0AAV3ZM34"/>
<dbReference type="GO" id="GO:0003964">
    <property type="term" value="F:RNA-directed DNA polymerase activity"/>
    <property type="evidence" value="ECO:0007669"/>
    <property type="project" value="UniProtKB-KW"/>
</dbReference>
<feature type="domain" description="Endonuclease/exonuclease/phosphatase" evidence="2">
    <location>
        <begin position="126"/>
        <end position="171"/>
    </location>
</feature>
<reference evidence="3 4" key="1">
    <citation type="journal article" date="2021" name="Elife">
        <title>Chloroplast acquisition without the gene transfer in kleptoplastic sea slugs, Plakobranchus ocellatus.</title>
        <authorList>
            <person name="Maeda T."/>
            <person name="Takahashi S."/>
            <person name="Yoshida T."/>
            <person name="Shimamura S."/>
            <person name="Takaki Y."/>
            <person name="Nagai Y."/>
            <person name="Toyoda A."/>
            <person name="Suzuki Y."/>
            <person name="Arimoto A."/>
            <person name="Ishii H."/>
            <person name="Satoh N."/>
            <person name="Nishiyama T."/>
            <person name="Hasebe M."/>
            <person name="Maruyama T."/>
            <person name="Minagawa J."/>
            <person name="Obokata J."/>
            <person name="Shigenobu S."/>
        </authorList>
    </citation>
    <scope>NUCLEOTIDE SEQUENCE [LARGE SCALE GENOMIC DNA]</scope>
</reference>
<dbReference type="InterPro" id="IPR036691">
    <property type="entry name" value="Endo/exonu/phosph_ase_sf"/>
</dbReference>
<evidence type="ECO:0000259" key="2">
    <source>
        <dbReference type="Pfam" id="PF14529"/>
    </source>
</evidence>
<gene>
    <name evidence="3" type="ORF">PoB_002193900</name>
</gene>
<accession>A0AAV3ZM34</accession>
<keyword evidence="4" id="KW-1185">Reference proteome</keyword>